<evidence type="ECO:0000256" key="1">
    <source>
        <dbReference type="SAM" id="MobiDB-lite"/>
    </source>
</evidence>
<dbReference type="EMBL" id="KV919273">
    <property type="protein sequence ID" value="OSX70334.1"/>
    <property type="molecule type" value="Genomic_DNA"/>
</dbReference>
<protein>
    <submittedName>
        <fullName evidence="2">Uncharacterized protein</fullName>
    </submittedName>
</protein>
<gene>
    <name evidence="2" type="ORF">BU14_0784s0003</name>
</gene>
<organism evidence="2 3">
    <name type="scientific">Porphyra umbilicalis</name>
    <name type="common">Purple laver</name>
    <name type="synonym">Red alga</name>
    <dbReference type="NCBI Taxonomy" id="2786"/>
    <lineage>
        <taxon>Eukaryota</taxon>
        <taxon>Rhodophyta</taxon>
        <taxon>Bangiophyceae</taxon>
        <taxon>Bangiales</taxon>
        <taxon>Bangiaceae</taxon>
        <taxon>Porphyra</taxon>
    </lineage>
</organism>
<dbReference type="AlphaFoldDB" id="A0A1X6NP00"/>
<evidence type="ECO:0000313" key="2">
    <source>
        <dbReference type="EMBL" id="OSX70334.1"/>
    </source>
</evidence>
<name>A0A1X6NP00_PORUM</name>
<proteinExistence type="predicted"/>
<dbReference type="Proteomes" id="UP000218209">
    <property type="component" value="Unassembled WGS sequence"/>
</dbReference>
<sequence>MIERRRRRRRNKSRAPPAWTAASFQGYNAPHEHPPPPADSPAPSYSIFLGRGVVWEVANTLLDICPDAHDDSSCRYQQRTRDKMNKFSFACWTCTGICCFFEEIYRVREEDPEPTAEFKVFLPMVRPIVRNWWLGRVLANGASSYDECHQHSRAGLLCSGCVATHPYFGDNQ</sequence>
<accession>A0A1X6NP00</accession>
<reference evidence="2 3" key="1">
    <citation type="submission" date="2017-03" db="EMBL/GenBank/DDBJ databases">
        <title>WGS assembly of Porphyra umbilicalis.</title>
        <authorList>
            <person name="Brawley S.H."/>
            <person name="Blouin N.A."/>
            <person name="Ficko-Blean E."/>
            <person name="Wheeler G.L."/>
            <person name="Lohr M."/>
            <person name="Goodson H.V."/>
            <person name="Jenkins J.W."/>
            <person name="Blaby-Haas C.E."/>
            <person name="Helliwell K.E."/>
            <person name="Chan C."/>
            <person name="Marriage T."/>
            <person name="Bhattacharya D."/>
            <person name="Klein A.S."/>
            <person name="Badis Y."/>
            <person name="Brodie J."/>
            <person name="Cao Y."/>
            <person name="Collen J."/>
            <person name="Dittami S.M."/>
            <person name="Gachon C.M."/>
            <person name="Green B.R."/>
            <person name="Karpowicz S."/>
            <person name="Kim J.W."/>
            <person name="Kudahl U."/>
            <person name="Lin S."/>
            <person name="Michel G."/>
            <person name="Mittag M."/>
            <person name="Olson B.J."/>
            <person name="Pangilinan J."/>
            <person name="Peng Y."/>
            <person name="Qiu H."/>
            <person name="Shu S."/>
            <person name="Singer J.T."/>
            <person name="Smith A.G."/>
            <person name="Sprecher B.N."/>
            <person name="Wagner V."/>
            <person name="Wang W."/>
            <person name="Wang Z.-Y."/>
            <person name="Yan J."/>
            <person name="Yarish C."/>
            <person name="Zoeuner-Riek S."/>
            <person name="Zhuang Y."/>
            <person name="Zou Y."/>
            <person name="Lindquist E.A."/>
            <person name="Grimwood J."/>
            <person name="Barry K."/>
            <person name="Rokhsar D.S."/>
            <person name="Schmutz J."/>
            <person name="Stiller J.W."/>
            <person name="Grossman A.R."/>
            <person name="Prochnik S.E."/>
        </authorList>
    </citation>
    <scope>NUCLEOTIDE SEQUENCE [LARGE SCALE GENOMIC DNA]</scope>
    <source>
        <strain evidence="2">4086291</strain>
    </source>
</reference>
<keyword evidence="3" id="KW-1185">Reference proteome</keyword>
<feature type="region of interest" description="Disordered" evidence="1">
    <location>
        <begin position="1"/>
        <end position="41"/>
    </location>
</feature>
<feature type="compositionally biased region" description="Basic residues" evidence="1">
    <location>
        <begin position="1"/>
        <end position="13"/>
    </location>
</feature>
<evidence type="ECO:0000313" key="3">
    <source>
        <dbReference type="Proteomes" id="UP000218209"/>
    </source>
</evidence>